<reference evidence="2 3" key="1">
    <citation type="journal article" date="2010" name="Stand. Genomic Sci.">
        <title>Complete genome sequence of Conexibacter woesei type strain (ID131577).</title>
        <authorList>
            <person name="Pukall R."/>
            <person name="Lapidus A."/>
            <person name="Glavina Del Rio T."/>
            <person name="Copeland A."/>
            <person name="Tice H."/>
            <person name="Cheng J.-F."/>
            <person name="Lucas S."/>
            <person name="Chen F."/>
            <person name="Nolan M."/>
            <person name="Bruce D."/>
            <person name="Goodwin L."/>
            <person name="Pitluck S."/>
            <person name="Mavromatis K."/>
            <person name="Ivanova N."/>
            <person name="Ovchinnikova G."/>
            <person name="Pati A."/>
            <person name="Chen A."/>
            <person name="Palaniappan K."/>
            <person name="Land M."/>
            <person name="Hauser L."/>
            <person name="Chang Y.-J."/>
            <person name="Jeffries C.D."/>
            <person name="Chain P."/>
            <person name="Meincke L."/>
            <person name="Sims D."/>
            <person name="Brettin T."/>
            <person name="Detter J.C."/>
            <person name="Rohde M."/>
            <person name="Goeker M."/>
            <person name="Bristow J."/>
            <person name="Eisen J.A."/>
            <person name="Markowitz V."/>
            <person name="Kyrpides N.C."/>
            <person name="Klenk H.-P."/>
            <person name="Hugenholtz P."/>
        </authorList>
    </citation>
    <scope>NUCLEOTIDE SEQUENCE [LARGE SCALE GENOMIC DNA]</scope>
    <source>
        <strain evidence="3">DSM 14684 / CIP 108061 / JCM 11494 / NBRC 100937 / ID131577</strain>
    </source>
</reference>
<dbReference type="Proteomes" id="UP000008229">
    <property type="component" value="Chromosome"/>
</dbReference>
<organism evidence="2 3">
    <name type="scientific">Conexibacter woesei (strain DSM 14684 / CCUG 47730 / CIP 108061 / JCM 11494 / NBRC 100937 / ID131577)</name>
    <dbReference type="NCBI Taxonomy" id="469383"/>
    <lineage>
        <taxon>Bacteria</taxon>
        <taxon>Bacillati</taxon>
        <taxon>Actinomycetota</taxon>
        <taxon>Thermoleophilia</taxon>
        <taxon>Solirubrobacterales</taxon>
        <taxon>Conexibacteraceae</taxon>
        <taxon>Conexibacter</taxon>
    </lineage>
</organism>
<reference evidence="3" key="2">
    <citation type="submission" date="2010-01" db="EMBL/GenBank/DDBJ databases">
        <title>The complete genome of Conexibacter woesei DSM 14684.</title>
        <authorList>
            <consortium name="US DOE Joint Genome Institute (JGI-PGF)"/>
            <person name="Lucas S."/>
            <person name="Copeland A."/>
            <person name="Lapidus A."/>
            <person name="Glavina del Rio T."/>
            <person name="Dalin E."/>
            <person name="Tice H."/>
            <person name="Bruce D."/>
            <person name="Goodwin L."/>
            <person name="Pitluck S."/>
            <person name="Kyrpides N."/>
            <person name="Mavromatis K."/>
            <person name="Ivanova N."/>
            <person name="Mikhailova N."/>
            <person name="Chertkov O."/>
            <person name="Brettin T."/>
            <person name="Detter J.C."/>
            <person name="Han C."/>
            <person name="Larimer F."/>
            <person name="Land M."/>
            <person name="Hauser L."/>
            <person name="Markowitz V."/>
            <person name="Cheng J.-F."/>
            <person name="Hugenholtz P."/>
            <person name="Woyke T."/>
            <person name="Wu D."/>
            <person name="Pukall R."/>
            <person name="Steenblock K."/>
            <person name="Schneider S."/>
            <person name="Klenk H.-P."/>
            <person name="Eisen J.A."/>
        </authorList>
    </citation>
    <scope>NUCLEOTIDE SEQUENCE [LARGE SCALE GENOMIC DNA]</scope>
    <source>
        <strain evidence="3">DSM 14684 / CIP 108061 / JCM 11494 / NBRC 100937 / ID131577</strain>
    </source>
</reference>
<dbReference type="HOGENOM" id="CLU_1445361_0_0_11"/>
<feature type="chain" id="PRO_5038353084" description="Secreted protein" evidence="1">
    <location>
        <begin position="26"/>
        <end position="187"/>
    </location>
</feature>
<keyword evidence="1" id="KW-0732">Signal</keyword>
<dbReference type="EMBL" id="CP001854">
    <property type="protein sequence ID" value="ADB49506.1"/>
    <property type="molecule type" value="Genomic_DNA"/>
</dbReference>
<proteinExistence type="predicted"/>
<keyword evidence="3" id="KW-1185">Reference proteome</keyword>
<accession>D3FCN3</accession>
<dbReference type="AlphaFoldDB" id="D3FCN3"/>
<evidence type="ECO:0000256" key="1">
    <source>
        <dbReference type="SAM" id="SignalP"/>
    </source>
</evidence>
<feature type="signal peptide" evidence="1">
    <location>
        <begin position="1"/>
        <end position="25"/>
    </location>
</feature>
<evidence type="ECO:0000313" key="3">
    <source>
        <dbReference type="Proteomes" id="UP000008229"/>
    </source>
</evidence>
<dbReference type="STRING" id="469383.Cwoe_1074"/>
<protein>
    <recommendedName>
        <fullName evidence="4">Secreted protein</fullName>
    </recommendedName>
</protein>
<evidence type="ECO:0008006" key="4">
    <source>
        <dbReference type="Google" id="ProtNLM"/>
    </source>
</evidence>
<dbReference type="KEGG" id="cwo:Cwoe_1074"/>
<sequence precursor="true">MSKSKHRLVLAAAVAVFATLSSVTAASAITVRPSGTVTATGSLTFRSSLATVTCNVTMVESITAGTYSAGQVFGSLTRATATGCTVGATVTIGGLPSQLFIANLSGALMHKLVVIPILAVLPGGITCLWIGRFGADSDGRTLRIDSILLFNADLTQRLTNPIVCPMAGAVAVNGTMTLSPAITVTLP</sequence>
<evidence type="ECO:0000313" key="2">
    <source>
        <dbReference type="EMBL" id="ADB49506.1"/>
    </source>
</evidence>
<gene>
    <name evidence="2" type="ordered locus">Cwoe_1074</name>
</gene>
<name>D3FCN3_CONWI</name>
<dbReference type="RefSeq" id="WP_012932558.1">
    <property type="nucleotide sequence ID" value="NC_013739.1"/>
</dbReference>